<keyword evidence="3" id="KW-0812">Transmembrane</keyword>
<dbReference type="GO" id="GO:0015562">
    <property type="term" value="F:efflux transmembrane transporter activity"/>
    <property type="evidence" value="ECO:0007669"/>
    <property type="project" value="InterPro"/>
</dbReference>
<dbReference type="EMBL" id="CP104760">
    <property type="protein sequence ID" value="WBG93395.1"/>
    <property type="molecule type" value="Genomic_DNA"/>
</dbReference>
<dbReference type="Proteomes" id="UP001211544">
    <property type="component" value="Plasmid pGABEKP28_2"/>
</dbReference>
<keyword evidence="4" id="KW-0614">Plasmid</keyword>
<dbReference type="Gene3D" id="2.20.200.10">
    <property type="entry name" value="Outer membrane efflux proteins (OEP)"/>
    <property type="match status" value="1"/>
</dbReference>
<geneLocation type="plasmid" evidence="4 5">
    <name>pGABEKP28_2</name>
</geneLocation>
<dbReference type="AlphaFoldDB" id="A0AAJ5UCG9"/>
<organism evidence="4 5">
    <name type="scientific">Pantoea piersonii</name>
    <dbReference type="NCBI Taxonomy" id="2364647"/>
    <lineage>
        <taxon>Bacteria</taxon>
        <taxon>Pseudomonadati</taxon>
        <taxon>Pseudomonadota</taxon>
        <taxon>Gammaproteobacteria</taxon>
        <taxon>Enterobacterales</taxon>
        <taxon>Erwiniaceae</taxon>
        <taxon>Pantoea</taxon>
    </lineage>
</organism>
<dbReference type="GO" id="GO:0009279">
    <property type="term" value="C:cell outer membrane"/>
    <property type="evidence" value="ECO:0007669"/>
    <property type="project" value="UniProtKB-SubCell"/>
</dbReference>
<accession>A0AAJ5UCG9</accession>
<evidence type="ECO:0000256" key="2">
    <source>
        <dbReference type="ARBA" id="ARBA00007613"/>
    </source>
</evidence>
<dbReference type="NCBIfam" id="TIGR01845">
    <property type="entry name" value="outer_NodT"/>
    <property type="match status" value="1"/>
</dbReference>
<dbReference type="PROSITE" id="PS51257">
    <property type="entry name" value="PROKAR_LIPOPROTEIN"/>
    <property type="match status" value="1"/>
</dbReference>
<dbReference type="Pfam" id="PF02321">
    <property type="entry name" value="OEP"/>
    <property type="match status" value="2"/>
</dbReference>
<evidence type="ECO:0000256" key="3">
    <source>
        <dbReference type="RuleBase" id="RU362097"/>
    </source>
</evidence>
<keyword evidence="3" id="KW-1134">Transmembrane beta strand</keyword>
<dbReference type="InterPro" id="IPR010131">
    <property type="entry name" value="MdtP/NodT-like"/>
</dbReference>
<dbReference type="SUPFAM" id="SSF56954">
    <property type="entry name" value="Outer membrane efflux proteins (OEP)"/>
    <property type="match status" value="1"/>
</dbReference>
<comment type="subcellular location">
    <subcellularLocation>
        <location evidence="1 3">Cell outer membrane</location>
        <topology evidence="1 3">Lipid-anchor</topology>
    </subcellularLocation>
</comment>
<evidence type="ECO:0000313" key="5">
    <source>
        <dbReference type="Proteomes" id="UP001211544"/>
    </source>
</evidence>
<feature type="chain" id="PRO_5042314443" evidence="3">
    <location>
        <begin position="21"/>
        <end position="467"/>
    </location>
</feature>
<evidence type="ECO:0000313" key="4">
    <source>
        <dbReference type="EMBL" id="WBG93395.1"/>
    </source>
</evidence>
<dbReference type="RefSeq" id="WP_126689329.1">
    <property type="nucleotide sequence ID" value="NZ_CP104760.1"/>
</dbReference>
<protein>
    <submittedName>
        <fullName evidence="4">Efflux transporter outer membrane subunit</fullName>
    </submittedName>
</protein>
<dbReference type="PANTHER" id="PTHR30203">
    <property type="entry name" value="OUTER MEMBRANE CATION EFFLUX PROTEIN"/>
    <property type="match status" value="1"/>
</dbReference>
<keyword evidence="3" id="KW-0564">Palmitate</keyword>
<keyword evidence="3" id="KW-0449">Lipoprotein</keyword>
<name>A0AAJ5UCG9_9GAMM</name>
<dbReference type="KEGG" id="kpie:N5580_20760"/>
<keyword evidence="3" id="KW-0472">Membrane</keyword>
<dbReference type="Gene3D" id="1.20.1600.10">
    <property type="entry name" value="Outer membrane efflux proteins (OEP)"/>
    <property type="match status" value="1"/>
</dbReference>
<comment type="similarity">
    <text evidence="2 3">Belongs to the outer membrane factor (OMF) (TC 1.B.17) family.</text>
</comment>
<feature type="signal peptide" evidence="3">
    <location>
        <begin position="1"/>
        <end position="20"/>
    </location>
</feature>
<keyword evidence="5" id="KW-1185">Reference proteome</keyword>
<keyword evidence="3" id="KW-0732">Signal</keyword>
<evidence type="ECO:0000256" key="1">
    <source>
        <dbReference type="ARBA" id="ARBA00004459"/>
    </source>
</evidence>
<proteinExistence type="inferred from homology"/>
<dbReference type="InterPro" id="IPR003423">
    <property type="entry name" value="OMP_efflux"/>
</dbReference>
<reference evidence="4 5" key="1">
    <citation type="journal article" date="2022" name="J Glob Antimicrob Resist">
        <title>First complete genome of a multidrug resistant strain of the novel human pathogen Kalamiella piersonii (GABEKP28) identified in human saliva.</title>
        <authorList>
            <person name="McDonagh F."/>
            <person name="Singh N.K."/>
            <person name="Venkateswaran K."/>
            <person name="Lonappan A.M."/>
            <person name="Hallahan B."/>
            <person name="Tuohy A."/>
            <person name="Burke L."/>
            <person name="Kovarova A."/>
            <person name="Miliotis G."/>
        </authorList>
    </citation>
    <scope>NUCLEOTIDE SEQUENCE [LARGE SCALE GENOMIC DNA]</scope>
    <source>
        <strain evidence="4 5">GABEKP28</strain>
    </source>
</reference>
<dbReference type="PANTHER" id="PTHR30203:SF25">
    <property type="entry name" value="OUTER MEMBRANE PROTEIN-RELATED"/>
    <property type="match status" value="1"/>
</dbReference>
<sequence>MMNKFNKLSYTMLMLLPVLTGCTVGPDYHAPASPVKATKYARLPDTGFATSPTASAWWTTLNAPLLNQLIDEALKNNPDIGIVRARLRQARATLSGNEANEYPSLSASGAAVRAHLPDSVATGEKNPLSLYTTSFDASWEVDLFGGTRRAIEASRAMEQANMANIADAQVSITAEVARNYLMLAGARQQLALLKRSVEVQQQMLTLTQQRRRQGTASDSDVERLVTQLETTQSQLSPLQADIDAYLDTLAFLVGKTPGELDGMLSNIDTLPQLPSDINVSDPGSLLKRRPDVRSAERQLAAKTAEIGEHKADYFPKINLVGTLGFSTAEGALLEKQNMSWMLIPFLQWNFLDFGRVRAQVDKAQAERDEAEAQWRKTVLDALRDANSSLSRYGHQRQNVVDLYRVSASAQHASSLVQQRYKAGAASLIDYLDSERTLLTAQQDEINAQTQLTVDFVALQKSLGLGWQ</sequence>
<gene>
    <name evidence="4" type="ORF">N5580_20760</name>
</gene>